<reference evidence="2 3" key="1">
    <citation type="submission" date="2024-07" db="EMBL/GenBank/DDBJ databases">
        <authorList>
            <person name="Lee S."/>
            <person name="Kang M."/>
        </authorList>
    </citation>
    <scope>NUCLEOTIDE SEQUENCE [LARGE SCALE GENOMIC DNA]</scope>
    <source>
        <strain evidence="2 3">DS6</strain>
    </source>
</reference>
<dbReference type="InterPro" id="IPR016181">
    <property type="entry name" value="Acyl_CoA_acyltransferase"/>
</dbReference>
<dbReference type="InterPro" id="IPR045057">
    <property type="entry name" value="Gcn5-rel_NAT"/>
</dbReference>
<dbReference type="RefSeq" id="WP_367994127.1">
    <property type="nucleotide sequence ID" value="NZ_JBFPJR010000017.1"/>
</dbReference>
<evidence type="ECO:0000313" key="3">
    <source>
        <dbReference type="Proteomes" id="UP001556631"/>
    </source>
</evidence>
<comment type="caution">
    <text evidence="2">The sequence shown here is derived from an EMBL/GenBank/DDBJ whole genome shotgun (WGS) entry which is preliminary data.</text>
</comment>
<accession>A0ABV3T2P3</accession>
<gene>
    <name evidence="2" type="ORF">AB3X52_11060</name>
</gene>
<dbReference type="PANTHER" id="PTHR31435:SF10">
    <property type="entry name" value="BSR4717 PROTEIN"/>
    <property type="match status" value="1"/>
</dbReference>
<proteinExistence type="predicted"/>
<evidence type="ECO:0000259" key="1">
    <source>
        <dbReference type="PROSITE" id="PS51729"/>
    </source>
</evidence>
<dbReference type="Pfam" id="PF14542">
    <property type="entry name" value="Acetyltransf_CG"/>
    <property type="match status" value="1"/>
</dbReference>
<dbReference type="PROSITE" id="PS51729">
    <property type="entry name" value="GNAT_YJDJ"/>
    <property type="match status" value="1"/>
</dbReference>
<keyword evidence="2" id="KW-0012">Acyltransferase</keyword>
<dbReference type="SUPFAM" id="SSF55729">
    <property type="entry name" value="Acyl-CoA N-acyltransferases (Nat)"/>
    <property type="match status" value="1"/>
</dbReference>
<dbReference type="Proteomes" id="UP001556631">
    <property type="component" value="Unassembled WGS sequence"/>
</dbReference>
<keyword evidence="3" id="KW-1185">Reference proteome</keyword>
<dbReference type="EMBL" id="JBFPJR010000017">
    <property type="protein sequence ID" value="MEX0428159.1"/>
    <property type="molecule type" value="Genomic_DNA"/>
</dbReference>
<evidence type="ECO:0000313" key="2">
    <source>
        <dbReference type="EMBL" id="MEX0428159.1"/>
    </source>
</evidence>
<dbReference type="PANTHER" id="PTHR31435">
    <property type="entry name" value="PROTEIN NATD1"/>
    <property type="match status" value="1"/>
</dbReference>
<dbReference type="Gene3D" id="3.40.630.30">
    <property type="match status" value="1"/>
</dbReference>
<name>A0ABV3T2P3_9ACTN</name>
<feature type="domain" description="N-acetyltransferase" evidence="1">
    <location>
        <begin position="7"/>
        <end position="94"/>
    </location>
</feature>
<dbReference type="InterPro" id="IPR031165">
    <property type="entry name" value="GNAT_YJDJ"/>
</dbReference>
<organism evidence="2 3">
    <name type="scientific">Nocardioides eburneus</name>
    <dbReference type="NCBI Taxonomy" id="3231482"/>
    <lineage>
        <taxon>Bacteria</taxon>
        <taxon>Bacillati</taxon>
        <taxon>Actinomycetota</taxon>
        <taxon>Actinomycetes</taxon>
        <taxon>Propionibacteriales</taxon>
        <taxon>Nocardioidaceae</taxon>
        <taxon>Nocardioides</taxon>
    </lineage>
</organism>
<protein>
    <submittedName>
        <fullName evidence="2">GNAT family N-acetyltransferase</fullName>
        <ecNumber evidence="2">2.3.1.-</ecNumber>
    </submittedName>
</protein>
<dbReference type="EC" id="2.3.1.-" evidence="2"/>
<sequence>MSEVSVVDDQEKHRFEGWVGSELAGFADYQLTDELIVFTHTEVDEAYEGQGVGSAIAGHALAAVRDDGSRKVLPLCPFISGYISRHREFVPLVYGAPPSTAKD</sequence>
<keyword evidence="2" id="KW-0808">Transferase</keyword>
<dbReference type="GO" id="GO:0016746">
    <property type="term" value="F:acyltransferase activity"/>
    <property type="evidence" value="ECO:0007669"/>
    <property type="project" value="UniProtKB-KW"/>
</dbReference>